<name>A0ABT5VH55_9BACI</name>
<dbReference type="SUPFAM" id="SSF48208">
    <property type="entry name" value="Six-hairpin glycosidases"/>
    <property type="match status" value="1"/>
</dbReference>
<gene>
    <name evidence="2" type="ORF">N7Z68_15550</name>
</gene>
<organism evidence="2 3">
    <name type="scientific">Alkalihalobacterium chitinilyticum</name>
    <dbReference type="NCBI Taxonomy" id="2980103"/>
    <lineage>
        <taxon>Bacteria</taxon>
        <taxon>Bacillati</taxon>
        <taxon>Bacillota</taxon>
        <taxon>Bacilli</taxon>
        <taxon>Bacillales</taxon>
        <taxon>Bacillaceae</taxon>
        <taxon>Alkalihalobacterium</taxon>
    </lineage>
</organism>
<evidence type="ECO:0000313" key="3">
    <source>
        <dbReference type="Proteomes" id="UP001148125"/>
    </source>
</evidence>
<protein>
    <recommendedName>
        <fullName evidence="4">Cellobiose phosphorylase</fullName>
    </recommendedName>
</protein>
<dbReference type="InterPro" id="IPR008928">
    <property type="entry name" value="6-hairpin_glycosidase_sf"/>
</dbReference>
<evidence type="ECO:0000256" key="1">
    <source>
        <dbReference type="SAM" id="MobiDB-lite"/>
    </source>
</evidence>
<keyword evidence="3" id="KW-1185">Reference proteome</keyword>
<sequence>MYKLTENQTFEISNYQQQAPFSSFLPGIAGVNGIPMWVFYVNRGQGIASFGIQDKNHAMMEFLPADKSYQNVQVQGFRTFIKVIEEDKVTFLEPFSPQSGASELIEEKMTISENGLELEYVHHEVSLMVKVEYFILPEAAVAGLVRQVTFKNLSKNERTIEFLDGLPSLFPSGVPNAAYKELGNTIKSWFDVENLEQNIPFYRLRGSIEDSSEVKEIHQGNFYVSFSRGPNGEKIVQPIIDRDIIFGTDTSLHVPRQFLTTSIESLKTQPQQTTNKVSCGFSGERVTLKPEEVFEFHTVIGHGKSLQTVQLYVTKELTLSTLMEMKDKAKSITKPITEKIKTRSGQPLFDAYTQQSFLDNGLRGGFPMTFENETAKKVYYLFSRKHGDLERDYNFFSISPTYYSQGNGNYRDINQNRRCDVFFEPKVEDYNVNLFMNLIQLDGYNPLAVKGVRFRLTGELDLSKASHVGHQEKLKAFFASSYTPGELKHFVEEEGIELVDSFEAFLTNVLLASEEEQKAEFGEGYWMDHWTYNLDLIDSYLAIYPDRKNDFYFKPTYRFFESPVRVKSRKEKYVVNNGKLRQYHAVEKIEEKAAKAAANDGVLWIRDNFGNGDIYQTNLYSKLFILGLVKAATLAPFGLGVEMEGDKPGWNDSLNGLPGMFGSSTSELFELKRLLQILLEVESGGELVLPMEVDAFLKNIVAEMQDLERGDLDPTEHSDHDKETDSRPEADQLELSYWGRVTKHRENYRDAIYAGIAGEEVVYSLDKAKQIINILKVRVDKAVERVETYGTPLIPTYFYFEPEGTVDDELNTADLQWVPRPVTPFLEGVVKQLKVTEDQGLAKELYEKVKASDIYDKKLHMYKTSMSIAEEPLELGRAKSFTPGWLENESIFLHMEYKYLLATLKAGLTDEFFEDMKKAMIPFLDPKVYGRSTLENSSFIASSANPNAELHGRGFVSRLSGSTIEFMNMWFVMMAGEKPFLFNEGIGQDGMLVCQLNPTLPSWMFDENGEVSFKFLGKTEVTYVNKKKRNTYGTDGVVPVSVELSFKDDASTSQRVGADELVGDLAVAIRNGEVTKMVVELG</sequence>
<dbReference type="RefSeq" id="WP_275119384.1">
    <property type="nucleotide sequence ID" value="NZ_JAOTPO010000011.1"/>
</dbReference>
<accession>A0ABT5VH55</accession>
<reference evidence="2" key="1">
    <citation type="submission" date="2024-05" db="EMBL/GenBank/DDBJ databases">
        <title>Alkalihalobacillus sp. strain MEB203 novel alkaliphilic bacterium from Lonar Lake, India.</title>
        <authorList>
            <person name="Joshi A."/>
            <person name="Thite S."/>
            <person name="Mengade P."/>
        </authorList>
    </citation>
    <scope>NUCLEOTIDE SEQUENCE</scope>
    <source>
        <strain evidence="2">MEB 203</strain>
    </source>
</reference>
<evidence type="ECO:0008006" key="4">
    <source>
        <dbReference type="Google" id="ProtNLM"/>
    </source>
</evidence>
<dbReference type="EMBL" id="JAOTPO010000011">
    <property type="protein sequence ID" value="MDE5414773.1"/>
    <property type="molecule type" value="Genomic_DNA"/>
</dbReference>
<proteinExistence type="predicted"/>
<comment type="caution">
    <text evidence="2">The sequence shown here is derived from an EMBL/GenBank/DDBJ whole genome shotgun (WGS) entry which is preliminary data.</text>
</comment>
<feature type="region of interest" description="Disordered" evidence="1">
    <location>
        <begin position="708"/>
        <end position="729"/>
    </location>
</feature>
<evidence type="ECO:0000313" key="2">
    <source>
        <dbReference type="EMBL" id="MDE5414773.1"/>
    </source>
</evidence>
<dbReference type="Proteomes" id="UP001148125">
    <property type="component" value="Unassembled WGS sequence"/>
</dbReference>